<feature type="domain" description="K Homology" evidence="3">
    <location>
        <begin position="152"/>
        <end position="247"/>
    </location>
</feature>
<dbReference type="GO" id="GO:0003729">
    <property type="term" value="F:mRNA binding"/>
    <property type="evidence" value="ECO:0007669"/>
    <property type="project" value="TreeGrafter"/>
</dbReference>
<accession>A0A8S1GTR3</accession>
<comment type="caution">
    <text evidence="4">The sequence shown here is derived from an EMBL/GenBank/DDBJ whole genome shotgun (WGS) entry which is preliminary data.</text>
</comment>
<dbReference type="SMART" id="SM00322">
    <property type="entry name" value="KH"/>
    <property type="match status" value="1"/>
</dbReference>
<dbReference type="InterPro" id="IPR045071">
    <property type="entry name" value="BBP-like"/>
</dbReference>
<evidence type="ECO:0000259" key="3">
    <source>
        <dbReference type="SMART" id="SM00322"/>
    </source>
</evidence>
<dbReference type="Gene3D" id="3.30.1370.10">
    <property type="entry name" value="K Homology domain, type 1"/>
    <property type="match status" value="1"/>
</dbReference>
<protein>
    <recommendedName>
        <fullName evidence="3">K Homology domain-containing protein</fullName>
    </recommendedName>
</protein>
<dbReference type="InterPro" id="IPR055256">
    <property type="entry name" value="KH_1_KHDC4/BBP-like"/>
</dbReference>
<sequence length="336" mass="34891">MIAAAAMAQFGGMRGGRGAGGRGRGGPPRGGAYGGGGGGGPMGYGPPMGMGDFNGMGGGYDDYGYGGGGFNQGPGGYGAFGGGYGGPDMSSPLDAEIQVVLREIHSEIQLFETSGEYGEQFRNARRLLTAEKDRLENSIDPEWIEVDIPKPIKVTKKVLIPNYRHPNFNFVGKVLGQKGATLQTMAKQHKCHIFVLGRGSTKDRQKETELFETGDPQYAHYGGPLHVKVETVAPANVAYARVSSVLEELSRILQPIREDTTPKDALTNDSGNGSSNGNKEGESPSSRGDFGGRGRGPSRGSGGPMRGGRGGGRGFQGGPGGPGFGGRGGAAGYRPY</sequence>
<name>A0A8S1GTR3_9PELO</name>
<dbReference type="GO" id="GO:0000381">
    <property type="term" value="P:regulation of alternative mRNA splicing, via spliceosome"/>
    <property type="evidence" value="ECO:0007669"/>
    <property type="project" value="TreeGrafter"/>
</dbReference>
<evidence type="ECO:0000256" key="2">
    <source>
        <dbReference type="SAM" id="MobiDB-lite"/>
    </source>
</evidence>
<keyword evidence="1" id="KW-0694">RNA-binding</keyword>
<dbReference type="Proteomes" id="UP000835052">
    <property type="component" value="Unassembled WGS sequence"/>
</dbReference>
<evidence type="ECO:0000313" key="5">
    <source>
        <dbReference type="Proteomes" id="UP000835052"/>
    </source>
</evidence>
<dbReference type="InterPro" id="IPR036612">
    <property type="entry name" value="KH_dom_type_1_sf"/>
</dbReference>
<organism evidence="4 5">
    <name type="scientific">Caenorhabditis auriculariae</name>
    <dbReference type="NCBI Taxonomy" id="2777116"/>
    <lineage>
        <taxon>Eukaryota</taxon>
        <taxon>Metazoa</taxon>
        <taxon>Ecdysozoa</taxon>
        <taxon>Nematoda</taxon>
        <taxon>Chromadorea</taxon>
        <taxon>Rhabditida</taxon>
        <taxon>Rhabditina</taxon>
        <taxon>Rhabditomorpha</taxon>
        <taxon>Rhabditoidea</taxon>
        <taxon>Rhabditidae</taxon>
        <taxon>Peloderinae</taxon>
        <taxon>Caenorhabditis</taxon>
    </lineage>
</organism>
<dbReference type="InterPro" id="IPR004087">
    <property type="entry name" value="KH_dom"/>
</dbReference>
<dbReference type="AlphaFoldDB" id="A0A8S1GTR3"/>
<gene>
    <name evidence="4" type="ORF">CAUJ_LOCUS2343</name>
</gene>
<dbReference type="EMBL" id="CAJGYM010000004">
    <property type="protein sequence ID" value="CAD6186424.1"/>
    <property type="molecule type" value="Genomic_DNA"/>
</dbReference>
<feature type="region of interest" description="Disordered" evidence="2">
    <location>
        <begin position="256"/>
        <end position="336"/>
    </location>
</feature>
<evidence type="ECO:0000256" key="1">
    <source>
        <dbReference type="ARBA" id="ARBA00022884"/>
    </source>
</evidence>
<feature type="compositionally biased region" description="Gly residues" evidence="2">
    <location>
        <begin position="289"/>
        <end position="336"/>
    </location>
</feature>
<dbReference type="FunFam" id="3.30.1370.10:FF:000105">
    <property type="entry name" value="Protein CBG12765"/>
    <property type="match status" value="1"/>
</dbReference>
<reference evidence="4" key="1">
    <citation type="submission" date="2020-10" db="EMBL/GenBank/DDBJ databases">
        <authorList>
            <person name="Kikuchi T."/>
        </authorList>
    </citation>
    <scope>NUCLEOTIDE SEQUENCE</scope>
    <source>
        <strain evidence="4">NKZ352</strain>
    </source>
</reference>
<dbReference type="SUPFAM" id="SSF54791">
    <property type="entry name" value="Eukaryotic type KH-domain (KH-domain type I)"/>
    <property type="match status" value="1"/>
</dbReference>
<dbReference type="PANTHER" id="PTHR11208:SF42">
    <property type="entry name" value="QUAKING RELATED 54B, ISOFORM E"/>
    <property type="match status" value="1"/>
</dbReference>
<feature type="compositionally biased region" description="Low complexity" evidence="2">
    <location>
        <begin position="268"/>
        <end position="288"/>
    </location>
</feature>
<evidence type="ECO:0000313" key="4">
    <source>
        <dbReference type="EMBL" id="CAD6186424.1"/>
    </source>
</evidence>
<dbReference type="GO" id="GO:0005634">
    <property type="term" value="C:nucleus"/>
    <property type="evidence" value="ECO:0007669"/>
    <property type="project" value="TreeGrafter"/>
</dbReference>
<proteinExistence type="predicted"/>
<dbReference type="Pfam" id="PF22675">
    <property type="entry name" value="KH-I_KHDC4-BBP"/>
    <property type="match status" value="1"/>
</dbReference>
<dbReference type="PANTHER" id="PTHR11208">
    <property type="entry name" value="RNA-BINDING PROTEIN RELATED"/>
    <property type="match status" value="1"/>
</dbReference>
<dbReference type="OrthoDB" id="6777263at2759"/>
<keyword evidence="5" id="KW-1185">Reference proteome</keyword>